<comment type="similarity">
    <text evidence="1">Belongs to the UPF0177 family.</text>
</comment>
<feature type="transmembrane region" description="Helical" evidence="2">
    <location>
        <begin position="123"/>
        <end position="142"/>
    </location>
</feature>
<reference evidence="4 5" key="1">
    <citation type="journal article" date="2015" name="Genome Announc.">
        <title>Expanding the biotechnology potential of lactobacilli through comparative genomics of 213 strains and associated genera.</title>
        <authorList>
            <person name="Sun Z."/>
            <person name="Harris H.M."/>
            <person name="McCann A."/>
            <person name="Guo C."/>
            <person name="Argimon S."/>
            <person name="Zhang W."/>
            <person name="Yang X."/>
            <person name="Jeffery I.B."/>
            <person name="Cooney J.C."/>
            <person name="Kagawa T.F."/>
            <person name="Liu W."/>
            <person name="Song Y."/>
            <person name="Salvetti E."/>
            <person name="Wrobel A."/>
            <person name="Rasinkangas P."/>
            <person name="Parkhill J."/>
            <person name="Rea M.C."/>
            <person name="O'Sullivan O."/>
            <person name="Ritari J."/>
            <person name="Douillard F.P."/>
            <person name="Paul Ross R."/>
            <person name="Yang R."/>
            <person name="Briner A.E."/>
            <person name="Felis G.E."/>
            <person name="de Vos W.M."/>
            <person name="Barrangou R."/>
            <person name="Klaenhammer T.R."/>
            <person name="Caufield P.W."/>
            <person name="Cui Y."/>
            <person name="Zhang H."/>
            <person name="O'Toole P.W."/>
        </authorList>
    </citation>
    <scope>NUCLEOTIDE SEQUENCE [LARGE SCALE GENOMIC DNA]</scope>
    <source>
        <strain evidence="4 5">DSM 20178</strain>
    </source>
</reference>
<evidence type="ECO:0000313" key="4">
    <source>
        <dbReference type="EMBL" id="KRK12845.1"/>
    </source>
</evidence>
<feature type="transmembrane region" description="Helical" evidence="2">
    <location>
        <begin position="154"/>
        <end position="175"/>
    </location>
</feature>
<dbReference type="Pfam" id="PF02517">
    <property type="entry name" value="Rce1-like"/>
    <property type="match status" value="1"/>
</dbReference>
<gene>
    <name evidence="4" type="ORF">FD51_GL002435</name>
</gene>
<evidence type="ECO:0000259" key="3">
    <source>
        <dbReference type="Pfam" id="PF02517"/>
    </source>
</evidence>
<dbReference type="EMBL" id="AZCT01000004">
    <property type="protein sequence ID" value="KRK12845.1"/>
    <property type="molecule type" value="Genomic_DNA"/>
</dbReference>
<dbReference type="AlphaFoldDB" id="A0A0R1EU54"/>
<dbReference type="Proteomes" id="UP000051984">
    <property type="component" value="Unassembled WGS sequence"/>
</dbReference>
<evidence type="ECO:0000256" key="2">
    <source>
        <dbReference type="SAM" id="Phobius"/>
    </source>
</evidence>
<feature type="transmembrane region" description="Helical" evidence="2">
    <location>
        <begin position="181"/>
        <end position="199"/>
    </location>
</feature>
<keyword evidence="2" id="KW-1133">Transmembrane helix</keyword>
<proteinExistence type="inferred from homology"/>
<organism evidence="4 5">
    <name type="scientific">Lacticaseibacillus zeae DSM 20178 = KCTC 3804</name>
    <dbReference type="NCBI Taxonomy" id="1423816"/>
    <lineage>
        <taxon>Bacteria</taxon>
        <taxon>Bacillati</taxon>
        <taxon>Bacillota</taxon>
        <taxon>Bacilli</taxon>
        <taxon>Lactobacillales</taxon>
        <taxon>Lactobacillaceae</taxon>
        <taxon>Lacticaseibacillus</taxon>
    </lineage>
</organism>
<dbReference type="eggNOG" id="COG1266">
    <property type="taxonomic scope" value="Bacteria"/>
</dbReference>
<feature type="transmembrane region" description="Helical" evidence="2">
    <location>
        <begin position="206"/>
        <end position="224"/>
    </location>
</feature>
<evidence type="ECO:0000313" key="5">
    <source>
        <dbReference type="Proteomes" id="UP000051984"/>
    </source>
</evidence>
<keyword evidence="2" id="KW-0812">Transmembrane</keyword>
<keyword evidence="2" id="KW-0472">Membrane</keyword>
<dbReference type="PATRIC" id="fig|1423816.3.peg.2532"/>
<feature type="domain" description="CAAX prenyl protease 2/Lysostaphin resistance protein A-like" evidence="3">
    <location>
        <begin position="130"/>
        <end position="217"/>
    </location>
</feature>
<dbReference type="InterPro" id="IPR003675">
    <property type="entry name" value="Rce1/LyrA-like_dom"/>
</dbReference>
<dbReference type="PANTHER" id="PTHR36435">
    <property type="entry name" value="SLR1288 PROTEIN"/>
    <property type="match status" value="1"/>
</dbReference>
<dbReference type="GO" id="GO:0080120">
    <property type="term" value="P:CAAX-box protein maturation"/>
    <property type="evidence" value="ECO:0007669"/>
    <property type="project" value="UniProtKB-ARBA"/>
</dbReference>
<feature type="transmembrane region" description="Helical" evidence="2">
    <location>
        <begin position="80"/>
        <end position="103"/>
    </location>
</feature>
<comment type="caution">
    <text evidence="4">The sequence shown here is derived from an EMBL/GenBank/DDBJ whole genome shotgun (WGS) entry which is preliminary data.</text>
</comment>
<feature type="transmembrane region" description="Helical" evidence="2">
    <location>
        <begin position="12"/>
        <end position="33"/>
    </location>
</feature>
<sequence>MTIQRDPLLKRIAYMMLMYFVSPLPQCFLLLMADAKSTLALVELTNAFVFAEAVVIFVAYRFVRKNTGTGILQKASLHDLGYIFGGYAAGLMSDAIFTYLNYITYHQTQTPNNQIIERSLFDHHQLMVGLFIISMVIVTPIVEELVFRGMVFSLFFNSNQAWIKIILSALLFSSGHESNTIFGFLMYAFTGIVLGFVYWKSGKLQNSIALHAVINIVAVLAIFFL</sequence>
<protein>
    <submittedName>
        <fullName evidence="4">Abortive infection protein</fullName>
    </submittedName>
</protein>
<accession>A0A0R1EU54</accession>
<dbReference type="GO" id="GO:0004175">
    <property type="term" value="F:endopeptidase activity"/>
    <property type="evidence" value="ECO:0007669"/>
    <property type="project" value="UniProtKB-ARBA"/>
</dbReference>
<dbReference type="PANTHER" id="PTHR36435:SF1">
    <property type="entry name" value="CAAX AMINO TERMINAL PROTEASE FAMILY PROTEIN"/>
    <property type="match status" value="1"/>
</dbReference>
<evidence type="ECO:0000256" key="1">
    <source>
        <dbReference type="ARBA" id="ARBA00009067"/>
    </source>
</evidence>
<dbReference type="InterPro" id="IPR052710">
    <property type="entry name" value="CAAX_protease"/>
</dbReference>
<name>A0A0R1EU54_LACZE</name>
<feature type="transmembrane region" description="Helical" evidence="2">
    <location>
        <begin position="39"/>
        <end position="60"/>
    </location>
</feature>